<proteinExistence type="inferred from homology"/>
<protein>
    <recommendedName>
        <fullName evidence="3 4">Adenylyl cyclase-associated protein</fullName>
    </recommendedName>
</protein>
<feature type="compositionally biased region" description="Low complexity" evidence="5">
    <location>
        <begin position="250"/>
        <end position="261"/>
    </location>
</feature>
<dbReference type="GO" id="GO:0019933">
    <property type="term" value="P:cAMP-mediated signaling"/>
    <property type="evidence" value="ECO:0007669"/>
    <property type="project" value="TreeGrafter"/>
</dbReference>
<feature type="compositionally biased region" description="Pro residues" evidence="5">
    <location>
        <begin position="262"/>
        <end position="286"/>
    </location>
</feature>
<dbReference type="AlphaFoldDB" id="A0A0P1BQY8"/>
<evidence type="ECO:0000259" key="6">
    <source>
        <dbReference type="PROSITE" id="PS51329"/>
    </source>
</evidence>
<dbReference type="Gene3D" id="2.160.20.70">
    <property type="match status" value="1"/>
</dbReference>
<evidence type="ECO:0000256" key="2">
    <source>
        <dbReference type="ARBA" id="ARBA00054756"/>
    </source>
</evidence>
<evidence type="ECO:0000256" key="3">
    <source>
        <dbReference type="ARBA" id="ARBA00072052"/>
    </source>
</evidence>
<feature type="region of interest" description="Disordered" evidence="5">
    <location>
        <begin position="317"/>
        <end position="371"/>
    </location>
</feature>
<dbReference type="InterPro" id="IPR001837">
    <property type="entry name" value="Adenylate_cyclase-assoc_CAP"/>
</dbReference>
<feature type="compositionally biased region" description="Basic and acidic residues" evidence="5">
    <location>
        <begin position="360"/>
        <end position="371"/>
    </location>
</feature>
<dbReference type="PROSITE" id="PS51329">
    <property type="entry name" value="C_CAP_COFACTOR_C"/>
    <property type="match status" value="1"/>
</dbReference>
<dbReference type="SUPFAM" id="SSF69340">
    <property type="entry name" value="C-terminal domain of adenylylcyclase associated protein"/>
    <property type="match status" value="1"/>
</dbReference>
<accession>A0A0P1BQY8</accession>
<reference evidence="7 8" key="1">
    <citation type="submission" date="2014-09" db="EMBL/GenBank/DDBJ databases">
        <authorList>
            <person name="Magalhaes I.L.F."/>
            <person name="Oliveira U."/>
            <person name="Santos F.R."/>
            <person name="Vidigal T.H.D.A."/>
            <person name="Brescovit A.D."/>
            <person name="Santos A.J."/>
        </authorList>
    </citation>
    <scope>NUCLEOTIDE SEQUENCE [LARGE SCALE GENOMIC DNA]</scope>
</reference>
<dbReference type="InterPro" id="IPR006599">
    <property type="entry name" value="CARP_motif"/>
</dbReference>
<dbReference type="Gene3D" id="1.25.40.330">
    <property type="entry name" value="Adenylate cyclase-associated CAP, N-terminal domain"/>
    <property type="match status" value="1"/>
</dbReference>
<feature type="compositionally biased region" description="Basic and acidic residues" evidence="5">
    <location>
        <begin position="317"/>
        <end position="328"/>
    </location>
</feature>
<dbReference type="GO" id="GO:0005737">
    <property type="term" value="C:cytoplasm"/>
    <property type="evidence" value="ECO:0007669"/>
    <property type="project" value="TreeGrafter"/>
</dbReference>
<dbReference type="Pfam" id="PF01213">
    <property type="entry name" value="CAP_N-CM"/>
    <property type="match status" value="1"/>
</dbReference>
<dbReference type="GO" id="GO:0007015">
    <property type="term" value="P:actin filament organization"/>
    <property type="evidence" value="ECO:0007669"/>
    <property type="project" value="TreeGrafter"/>
</dbReference>
<comment type="similarity">
    <text evidence="1 4">Belongs to the CAP family.</text>
</comment>
<dbReference type="SMART" id="SM00673">
    <property type="entry name" value="CARP"/>
    <property type="match status" value="2"/>
</dbReference>
<dbReference type="PANTHER" id="PTHR10652:SF0">
    <property type="entry name" value="ADENYLYL CYCLASE-ASSOCIATED PROTEIN"/>
    <property type="match status" value="1"/>
</dbReference>
<dbReference type="InterPro" id="IPR036222">
    <property type="entry name" value="CAP_N_sf"/>
</dbReference>
<sequence length="518" mass="53570">MASGIGNLSTLLKRLEAATSRLEDIAVAQAQGVAAAVSAGPSAAGHSGVAASAPAAAAAAAPIEEPAVIEAYNETVAPALKKYVDLSAKLGGAVHEQAKCLAAGFEAQKHLIHLASASRKPPGGSPTTGPGPGFVALLKPLQTELIATTEVRDQKRGDKALFNHLSTVAEGAPALGWVTIEPKPAPYVISTKESAEFYSNRVIKEYKDDADRTHVEWTRSFVALLSALAAYVKEHHTTGLAWNPRGGDAAAFASPSSAPAAPAAPPAPPAPPSGGPPPPPPPPPAGLPSAPVAAGGMDAVFSQLNQGEGITSGLKKVDRSQMTHKNPELRASAPVPASGSKPTPPKPGAKPASFRQKKPARTELEGNKWSVENHEDNREVVIDATELNQTVNIFGCKNSTIQIRGKINAVSMVSCQKTSILLDTLVSALEITSSPSFAVQVTGRTPTILIDSCDSGQIYLSAEGSDSEIVTSKCSAINVSVPVEGGEEGELKEFALPEQLRHGFKTGKIYTEVVAHTG</sequence>
<dbReference type="Pfam" id="PF08603">
    <property type="entry name" value="CAP_C"/>
    <property type="match status" value="1"/>
</dbReference>
<dbReference type="FunFam" id="1.25.40.330:FF:000001">
    <property type="entry name" value="Adenylyl cyclase-associated protein"/>
    <property type="match status" value="1"/>
</dbReference>
<evidence type="ECO:0000256" key="4">
    <source>
        <dbReference type="RuleBase" id="RU000647"/>
    </source>
</evidence>
<feature type="domain" description="C-CAP/cofactor C-like" evidence="6">
    <location>
        <begin position="359"/>
        <end position="496"/>
    </location>
</feature>
<dbReference type="Proteomes" id="UP000054845">
    <property type="component" value="Unassembled WGS sequence"/>
</dbReference>
<dbReference type="SUPFAM" id="SSF101278">
    <property type="entry name" value="N-terminal domain of adenylylcyclase associated protein, CAP"/>
    <property type="match status" value="1"/>
</dbReference>
<dbReference type="PANTHER" id="PTHR10652">
    <property type="entry name" value="ADENYLYL CYCLASE-ASSOCIATED PROTEIN"/>
    <property type="match status" value="1"/>
</dbReference>
<dbReference type="InterPro" id="IPR053950">
    <property type="entry name" value="CAP_N"/>
</dbReference>
<comment type="function">
    <text evidence="2">The N-terminal domain binds to adenylyl cyclase, thereby enabling adenylyl cyclase to be activated by upstream regulatory signals, such as Ras. The C-terminal domain is required for normal cellular morphology and growth control.</text>
</comment>
<evidence type="ECO:0000256" key="5">
    <source>
        <dbReference type="SAM" id="MobiDB-lite"/>
    </source>
</evidence>
<dbReference type="GO" id="GO:0008179">
    <property type="term" value="F:adenylate cyclase binding"/>
    <property type="evidence" value="ECO:0007669"/>
    <property type="project" value="TreeGrafter"/>
</dbReference>
<feature type="region of interest" description="Disordered" evidence="5">
    <location>
        <begin position="250"/>
        <end position="293"/>
    </location>
</feature>
<dbReference type="EMBL" id="CCYA01000389">
    <property type="protein sequence ID" value="CEH19340.1"/>
    <property type="molecule type" value="Genomic_DNA"/>
</dbReference>
<dbReference type="GO" id="GO:0003779">
    <property type="term" value="F:actin binding"/>
    <property type="evidence" value="ECO:0007669"/>
    <property type="project" value="InterPro"/>
</dbReference>
<dbReference type="InterPro" id="IPR013992">
    <property type="entry name" value="Adenylate_cyclase-assoc_CAP_N"/>
</dbReference>
<keyword evidence="8" id="KW-1185">Reference proteome</keyword>
<dbReference type="Pfam" id="PF21938">
    <property type="entry name" value="CAP_N"/>
    <property type="match status" value="1"/>
</dbReference>
<dbReference type="OrthoDB" id="77251at2759"/>
<dbReference type="InterPro" id="IPR016098">
    <property type="entry name" value="CAP/MinC_C"/>
</dbReference>
<dbReference type="PROSITE" id="PS01088">
    <property type="entry name" value="CAP_1"/>
    <property type="match status" value="1"/>
</dbReference>
<evidence type="ECO:0000256" key="1">
    <source>
        <dbReference type="ARBA" id="ARBA00007659"/>
    </source>
</evidence>
<evidence type="ECO:0000313" key="8">
    <source>
        <dbReference type="Proteomes" id="UP000054845"/>
    </source>
</evidence>
<organism evidence="7 8">
    <name type="scientific">Ceraceosorus bombacis</name>
    <dbReference type="NCBI Taxonomy" id="401625"/>
    <lineage>
        <taxon>Eukaryota</taxon>
        <taxon>Fungi</taxon>
        <taxon>Dikarya</taxon>
        <taxon>Basidiomycota</taxon>
        <taxon>Ustilaginomycotina</taxon>
        <taxon>Exobasidiomycetes</taxon>
        <taxon>Ceraceosorales</taxon>
        <taxon>Ceraceosoraceae</taxon>
        <taxon>Ceraceosorus</taxon>
    </lineage>
</organism>
<dbReference type="STRING" id="401625.A0A0P1BQY8"/>
<dbReference type="InterPro" id="IPR018106">
    <property type="entry name" value="CAP_CS_N"/>
</dbReference>
<name>A0A0P1BQY8_9BASI</name>
<dbReference type="InterPro" id="IPR036223">
    <property type="entry name" value="CAP_C_sf"/>
</dbReference>
<dbReference type="InterPro" id="IPR017901">
    <property type="entry name" value="C-CAP_CF_C-like"/>
</dbReference>
<dbReference type="InterPro" id="IPR013912">
    <property type="entry name" value="Adenylate_cyclase-assoc_CAP_C"/>
</dbReference>
<evidence type="ECO:0000313" key="7">
    <source>
        <dbReference type="EMBL" id="CEH19340.1"/>
    </source>
</evidence>